<evidence type="ECO:0000256" key="6">
    <source>
        <dbReference type="ARBA" id="ARBA00035266"/>
    </source>
</evidence>
<dbReference type="InterPro" id="IPR036870">
    <property type="entry name" value="Ribosomal_bS18_sf"/>
</dbReference>
<dbReference type="Pfam" id="PF01084">
    <property type="entry name" value="Ribosomal_S18"/>
    <property type="match status" value="1"/>
</dbReference>
<comment type="subcellular location">
    <subcellularLocation>
        <location evidence="7">Plastid</location>
        <location evidence="7">Chloroplast</location>
    </subcellularLocation>
</comment>
<evidence type="ECO:0000256" key="3">
    <source>
        <dbReference type="ARBA" id="ARBA00022884"/>
    </source>
</evidence>
<geneLocation type="chloroplast" evidence="10"/>
<feature type="region of interest" description="Disordered" evidence="9">
    <location>
        <begin position="1"/>
        <end position="45"/>
    </location>
</feature>
<evidence type="ECO:0000313" key="10">
    <source>
        <dbReference type="EMBL" id="ALO63070.1"/>
    </source>
</evidence>
<dbReference type="HAMAP" id="MF_00270">
    <property type="entry name" value="Ribosomal_bS18"/>
    <property type="match status" value="1"/>
</dbReference>
<dbReference type="GeneID" id="26378798"/>
<dbReference type="InterPro" id="IPR001648">
    <property type="entry name" value="Ribosomal_bS18"/>
</dbReference>
<evidence type="ECO:0000256" key="5">
    <source>
        <dbReference type="ARBA" id="ARBA00023274"/>
    </source>
</evidence>
<keyword evidence="5 7" id="KW-0687">Ribonucleoprotein</keyword>
<evidence type="ECO:0000256" key="8">
    <source>
        <dbReference type="RuleBase" id="RU003910"/>
    </source>
</evidence>
<protein>
    <recommendedName>
        <fullName evidence="6 7">Small ribosomal subunit protein bS18c</fullName>
    </recommendedName>
</protein>
<gene>
    <name evidence="7 10" type="primary">rps18</name>
</gene>
<organism evidence="10">
    <name type="scientific">Hafniomonas laevis</name>
    <dbReference type="NCBI Taxonomy" id="436124"/>
    <lineage>
        <taxon>Eukaryota</taxon>
        <taxon>Viridiplantae</taxon>
        <taxon>Chlorophyta</taxon>
        <taxon>core chlorophytes</taxon>
        <taxon>Chlorophyceae</taxon>
        <taxon>CS clade</taxon>
        <taxon>Chlamydomonadales</taxon>
        <taxon>Dunaliellaceae</taxon>
        <taxon>Hafniomonas</taxon>
    </lineage>
</organism>
<reference evidence="10" key="1">
    <citation type="journal article" date="2015" name="BMC Evol. Biol.">
        <title>Chloroplast phylogenomic analysis of chlorophyte green algae identifies a novel lineage sister to the Sphaeropleales (Chlorophyceae).</title>
        <authorList>
            <person name="Lemieux C."/>
            <person name="Vincent A.T."/>
            <person name="Labarre A."/>
            <person name="Otis C."/>
            <person name="Turmel M."/>
        </authorList>
    </citation>
    <scope>NUCLEOTIDE SEQUENCE</scope>
</reference>
<name>A0A0S2LNX3_9CHLO</name>
<dbReference type="PANTHER" id="PTHR13479:SF40">
    <property type="entry name" value="SMALL RIBOSOMAL SUBUNIT PROTEIN BS18M"/>
    <property type="match status" value="1"/>
</dbReference>
<dbReference type="GO" id="GO:0006412">
    <property type="term" value="P:translation"/>
    <property type="evidence" value="ECO:0007669"/>
    <property type="project" value="UniProtKB-UniRule"/>
</dbReference>
<accession>A0A0S2LNX3</accession>
<keyword evidence="10" id="KW-0150">Chloroplast</keyword>
<feature type="compositionally biased region" description="Polar residues" evidence="9">
    <location>
        <begin position="1"/>
        <end position="39"/>
    </location>
</feature>
<comment type="subunit">
    <text evidence="2 7">Part of the 30S ribosomal subunit.</text>
</comment>
<evidence type="ECO:0000256" key="7">
    <source>
        <dbReference type="HAMAP-Rule" id="MF_00270"/>
    </source>
</evidence>
<dbReference type="GO" id="GO:0005763">
    <property type="term" value="C:mitochondrial small ribosomal subunit"/>
    <property type="evidence" value="ECO:0007669"/>
    <property type="project" value="TreeGrafter"/>
</dbReference>
<dbReference type="EMBL" id="KT625415">
    <property type="protein sequence ID" value="ALO63070.1"/>
    <property type="molecule type" value="Genomic_DNA"/>
</dbReference>
<dbReference type="GO" id="GO:0009507">
    <property type="term" value="C:chloroplast"/>
    <property type="evidence" value="ECO:0007669"/>
    <property type="project" value="UniProtKB-SubCell"/>
</dbReference>
<evidence type="ECO:0000256" key="9">
    <source>
        <dbReference type="SAM" id="MobiDB-lite"/>
    </source>
</evidence>
<evidence type="ECO:0000256" key="4">
    <source>
        <dbReference type="ARBA" id="ARBA00022980"/>
    </source>
</evidence>
<keyword evidence="4 7" id="KW-0689">Ribosomal protein</keyword>
<dbReference type="GO" id="GO:0003735">
    <property type="term" value="F:structural constituent of ribosome"/>
    <property type="evidence" value="ECO:0007669"/>
    <property type="project" value="InterPro"/>
</dbReference>
<dbReference type="NCBIfam" id="TIGR00165">
    <property type="entry name" value="S18"/>
    <property type="match status" value="1"/>
</dbReference>
<keyword evidence="10" id="KW-0934">Plastid</keyword>
<dbReference type="PRINTS" id="PR00974">
    <property type="entry name" value="RIBOSOMALS18"/>
</dbReference>
<evidence type="ECO:0000256" key="1">
    <source>
        <dbReference type="ARBA" id="ARBA00005589"/>
    </source>
</evidence>
<comment type="similarity">
    <text evidence="1 7 8">Belongs to the bacterial ribosomal protein bS18 family.</text>
</comment>
<sequence length="133" mass="14857">MGTNTGSKSQVVAPSTTTLATQVSTKPRSFSSGLPSQDSRTAKVQKPIKPLIPAKSLIILLKDKPEKTFYNRRLIDYKNTGLLQYYIGLGGKLLPRRQTRLSAKQQRFVAKTVKSARVMGLLPFVSKERSFFR</sequence>
<keyword evidence="7" id="KW-0699">rRNA-binding</keyword>
<dbReference type="GO" id="GO:0070181">
    <property type="term" value="F:small ribosomal subunit rRNA binding"/>
    <property type="evidence" value="ECO:0007669"/>
    <property type="project" value="TreeGrafter"/>
</dbReference>
<dbReference type="PANTHER" id="PTHR13479">
    <property type="entry name" value="30S RIBOSOMAL PROTEIN S18"/>
    <property type="match status" value="1"/>
</dbReference>
<proteinExistence type="inferred from homology"/>
<evidence type="ECO:0000256" key="2">
    <source>
        <dbReference type="ARBA" id="ARBA00011458"/>
    </source>
</evidence>
<dbReference type="RefSeq" id="YP_009184997.1">
    <property type="nucleotide sequence ID" value="NC_028583.1"/>
</dbReference>
<dbReference type="SUPFAM" id="SSF46911">
    <property type="entry name" value="Ribosomal protein S18"/>
    <property type="match status" value="1"/>
</dbReference>
<dbReference type="Gene3D" id="4.10.640.10">
    <property type="entry name" value="Ribosomal protein S18"/>
    <property type="match status" value="1"/>
</dbReference>
<dbReference type="AlphaFoldDB" id="A0A0S2LNX3"/>
<keyword evidence="3 7" id="KW-0694">RNA-binding</keyword>